<dbReference type="Proteomes" id="UP000295764">
    <property type="component" value="Unassembled WGS sequence"/>
</dbReference>
<evidence type="ECO:0000313" key="3">
    <source>
        <dbReference type="Proteomes" id="UP000295764"/>
    </source>
</evidence>
<dbReference type="RefSeq" id="WP_133520128.1">
    <property type="nucleotide sequence ID" value="NZ_SNVW01000007.1"/>
</dbReference>
<dbReference type="SUPFAM" id="SSF54593">
    <property type="entry name" value="Glyoxalase/Bleomycin resistance protein/Dihydroxybiphenyl dioxygenase"/>
    <property type="match status" value="1"/>
</dbReference>
<evidence type="ECO:0000259" key="1">
    <source>
        <dbReference type="Pfam" id="PF18029"/>
    </source>
</evidence>
<comment type="caution">
    <text evidence="2">The sequence shown here is derived from an EMBL/GenBank/DDBJ whole genome shotgun (WGS) entry which is preliminary data.</text>
</comment>
<dbReference type="PANTHER" id="PTHR35908:SF1">
    <property type="entry name" value="CONSERVED PROTEIN"/>
    <property type="match status" value="1"/>
</dbReference>
<dbReference type="Pfam" id="PF18029">
    <property type="entry name" value="Glyoxalase_6"/>
    <property type="match status" value="1"/>
</dbReference>
<accession>A0A4R6DHA7</accession>
<organism evidence="2 3">
    <name type="scientific">Curtobacterium flaccumfaciens</name>
    <dbReference type="NCBI Taxonomy" id="2035"/>
    <lineage>
        <taxon>Bacteria</taxon>
        <taxon>Bacillati</taxon>
        <taxon>Actinomycetota</taxon>
        <taxon>Actinomycetes</taxon>
        <taxon>Micrococcales</taxon>
        <taxon>Microbacteriaceae</taxon>
        <taxon>Curtobacterium</taxon>
    </lineage>
</organism>
<dbReference type="InterPro" id="IPR041581">
    <property type="entry name" value="Glyoxalase_6"/>
</dbReference>
<protein>
    <recommendedName>
        <fullName evidence="1">Glyoxalase-like domain-containing protein</fullName>
    </recommendedName>
</protein>
<feature type="domain" description="Glyoxalase-like" evidence="1">
    <location>
        <begin position="14"/>
        <end position="124"/>
    </location>
</feature>
<gene>
    <name evidence="2" type="ORF">EDF64_107122</name>
</gene>
<evidence type="ECO:0000313" key="2">
    <source>
        <dbReference type="EMBL" id="TDN43694.1"/>
    </source>
</evidence>
<dbReference type="OrthoDB" id="1645442at2"/>
<dbReference type="Gene3D" id="3.10.180.10">
    <property type="entry name" value="2,3-Dihydroxybiphenyl 1,2-Dioxygenase, domain 1"/>
    <property type="match status" value="1"/>
</dbReference>
<dbReference type="InterPro" id="IPR029068">
    <property type="entry name" value="Glyas_Bleomycin-R_OHBP_Dase"/>
</dbReference>
<reference evidence="2 3" key="1">
    <citation type="submission" date="2019-03" db="EMBL/GenBank/DDBJ databases">
        <title>Genomic analyses of the natural microbiome of Caenorhabditis elegans.</title>
        <authorList>
            <person name="Samuel B."/>
        </authorList>
    </citation>
    <scope>NUCLEOTIDE SEQUENCE [LARGE SCALE GENOMIC DNA]</scope>
    <source>
        <strain evidence="2 3">JUb65</strain>
    </source>
</reference>
<dbReference type="EMBL" id="SNVW01000007">
    <property type="protein sequence ID" value="TDN43694.1"/>
    <property type="molecule type" value="Genomic_DNA"/>
</dbReference>
<sequence>MTSADPSMPTLTATVLQSPDAIALARFYGALTGWTVHEDDPTWARVRPDDGPGLSVQYEPAYVAPTWPGTTDAPGMQLHLDFQVEDLPAAVARAERLGARQAEYQPQEDVRVLLDPDGHPFCLFLPGA</sequence>
<name>A0A4R6DHA7_9MICO</name>
<dbReference type="PANTHER" id="PTHR35908">
    <property type="entry name" value="HYPOTHETICAL FUSION PROTEIN"/>
    <property type="match status" value="1"/>
</dbReference>
<dbReference type="CDD" id="cd06587">
    <property type="entry name" value="VOC"/>
    <property type="match status" value="1"/>
</dbReference>
<proteinExistence type="predicted"/>
<dbReference type="AlphaFoldDB" id="A0A4R6DHA7"/>